<evidence type="ECO:0000256" key="1">
    <source>
        <dbReference type="SAM" id="MobiDB-lite"/>
    </source>
</evidence>
<evidence type="ECO:0000313" key="3">
    <source>
        <dbReference type="Proteomes" id="UP000008909"/>
    </source>
</evidence>
<sequence length="198" mass="21858">MEKTGNYPIPRPTNPLLFSQVHRDTLHGLDTYVRQSIRGWPRLPMFIPTSYVYAASSNRVKSRPTNRVTEKLIQKATQTVLPNGGKTTKRKILPRCSDSPTKLGNSPVVQKRPPITFVQNERCAVSPSPATSPNGGTVSTDWNENDLSSSDVSVVLRLVLPPTKSNFISSIKVLPESSKPIALLLATEQGAFSTEQYR</sequence>
<dbReference type="Proteomes" id="UP000008909">
    <property type="component" value="Unassembled WGS sequence"/>
</dbReference>
<protein>
    <submittedName>
        <fullName evidence="2">Uncharacterized protein</fullName>
    </submittedName>
</protein>
<dbReference type="AlphaFoldDB" id="G7YH43"/>
<reference evidence="2" key="1">
    <citation type="journal article" date="2011" name="Genome Biol.">
        <title>The draft genome of the carcinogenic human liver fluke Clonorchis sinensis.</title>
        <authorList>
            <person name="Wang X."/>
            <person name="Chen W."/>
            <person name="Huang Y."/>
            <person name="Sun J."/>
            <person name="Men J."/>
            <person name="Liu H."/>
            <person name="Luo F."/>
            <person name="Guo L."/>
            <person name="Lv X."/>
            <person name="Deng C."/>
            <person name="Zhou C."/>
            <person name="Fan Y."/>
            <person name="Li X."/>
            <person name="Huang L."/>
            <person name="Hu Y."/>
            <person name="Liang C."/>
            <person name="Hu X."/>
            <person name="Xu J."/>
            <person name="Yu X."/>
        </authorList>
    </citation>
    <scope>NUCLEOTIDE SEQUENCE [LARGE SCALE GENOMIC DNA]</scope>
    <source>
        <strain evidence="2">Henan</strain>
    </source>
</reference>
<feature type="region of interest" description="Disordered" evidence="1">
    <location>
        <begin position="124"/>
        <end position="144"/>
    </location>
</feature>
<name>G7YH43_CLOSI</name>
<proteinExistence type="predicted"/>
<gene>
    <name evidence="2" type="ORF">CLF_107734</name>
</gene>
<reference key="2">
    <citation type="submission" date="2011-10" db="EMBL/GenBank/DDBJ databases">
        <title>The genome and transcriptome sequence of Clonorchis sinensis provide insights into the carcinogenic liver fluke.</title>
        <authorList>
            <person name="Wang X."/>
            <person name="Huang Y."/>
            <person name="Chen W."/>
            <person name="Liu H."/>
            <person name="Guo L."/>
            <person name="Chen Y."/>
            <person name="Luo F."/>
            <person name="Zhou W."/>
            <person name="Sun J."/>
            <person name="Mao Q."/>
            <person name="Liang P."/>
            <person name="Zhou C."/>
            <person name="Tian Y."/>
            <person name="Men J."/>
            <person name="Lv X."/>
            <person name="Huang L."/>
            <person name="Zhou J."/>
            <person name="Hu Y."/>
            <person name="Li R."/>
            <person name="Zhang F."/>
            <person name="Lei H."/>
            <person name="Li X."/>
            <person name="Hu X."/>
            <person name="Liang C."/>
            <person name="Xu J."/>
            <person name="Wu Z."/>
            <person name="Yu X."/>
        </authorList>
    </citation>
    <scope>NUCLEOTIDE SEQUENCE</scope>
    <source>
        <strain>Henan</strain>
    </source>
</reference>
<keyword evidence="3" id="KW-1185">Reference proteome</keyword>
<dbReference type="EMBL" id="DF143267">
    <property type="protein sequence ID" value="GAA52276.1"/>
    <property type="molecule type" value="Genomic_DNA"/>
</dbReference>
<evidence type="ECO:0000313" key="2">
    <source>
        <dbReference type="EMBL" id="GAA52276.1"/>
    </source>
</evidence>
<accession>G7YH43</accession>
<feature type="compositionally biased region" description="Polar residues" evidence="1">
    <location>
        <begin position="128"/>
        <end position="142"/>
    </location>
</feature>
<organism evidence="2 3">
    <name type="scientific">Clonorchis sinensis</name>
    <name type="common">Chinese liver fluke</name>
    <dbReference type="NCBI Taxonomy" id="79923"/>
    <lineage>
        <taxon>Eukaryota</taxon>
        <taxon>Metazoa</taxon>
        <taxon>Spiralia</taxon>
        <taxon>Lophotrochozoa</taxon>
        <taxon>Platyhelminthes</taxon>
        <taxon>Trematoda</taxon>
        <taxon>Digenea</taxon>
        <taxon>Opisthorchiida</taxon>
        <taxon>Opisthorchiata</taxon>
        <taxon>Opisthorchiidae</taxon>
        <taxon>Clonorchis</taxon>
    </lineage>
</organism>